<evidence type="ECO:0000259" key="11">
    <source>
        <dbReference type="Pfam" id="PF01514"/>
    </source>
</evidence>
<keyword evidence="13" id="KW-0282">Flagellum</keyword>
<evidence type="ECO:0000256" key="7">
    <source>
        <dbReference type="ARBA" id="ARBA00023136"/>
    </source>
</evidence>
<evidence type="ECO:0000256" key="3">
    <source>
        <dbReference type="ARBA" id="ARBA00007971"/>
    </source>
</evidence>
<dbReference type="InterPro" id="IPR013556">
    <property type="entry name" value="Flag_M-ring_C"/>
</dbReference>
<dbReference type="GO" id="GO:0071973">
    <property type="term" value="P:bacterial-type flagellum-dependent cell motility"/>
    <property type="evidence" value="ECO:0007669"/>
    <property type="project" value="InterPro"/>
</dbReference>
<dbReference type="PANTHER" id="PTHR30046:SF0">
    <property type="entry name" value="FLAGELLAR M-RING PROTEIN"/>
    <property type="match status" value="1"/>
</dbReference>
<organism evidence="13 14">
    <name type="scientific">Salinispira pacifica</name>
    <dbReference type="NCBI Taxonomy" id="1307761"/>
    <lineage>
        <taxon>Bacteria</taxon>
        <taxon>Pseudomonadati</taxon>
        <taxon>Spirochaetota</taxon>
        <taxon>Spirochaetia</taxon>
        <taxon>Spirochaetales</taxon>
        <taxon>Spirochaetaceae</taxon>
        <taxon>Salinispira</taxon>
    </lineage>
</organism>
<keyword evidence="4" id="KW-1003">Cell membrane</keyword>
<dbReference type="KEGG" id="slr:L21SP2_1175"/>
<dbReference type="GO" id="GO:0009431">
    <property type="term" value="C:bacterial-type flagellum basal body, MS ring"/>
    <property type="evidence" value="ECO:0007669"/>
    <property type="project" value="InterPro"/>
</dbReference>
<gene>
    <name evidence="13" type="ORF">L21SP2_1175</name>
</gene>
<dbReference type="Pfam" id="PF08345">
    <property type="entry name" value="YscJ_FliF_C"/>
    <property type="match status" value="1"/>
</dbReference>
<dbReference type="InterPro" id="IPR045851">
    <property type="entry name" value="AMP-bd_C_sf"/>
</dbReference>
<evidence type="ECO:0000313" key="13">
    <source>
        <dbReference type="EMBL" id="AHC14578.1"/>
    </source>
</evidence>
<reference evidence="13 14" key="1">
    <citation type="journal article" date="2015" name="Stand. Genomic Sci.">
        <title>Complete genome sequence and description of Salinispira pacifica gen. nov., sp. nov., a novel spirochaete isolated form a hypersaline microbial mat.</title>
        <authorList>
            <person name="Ben Hania W."/>
            <person name="Joseph M."/>
            <person name="Schumann P."/>
            <person name="Bunk B."/>
            <person name="Fiebig A."/>
            <person name="Sproer C."/>
            <person name="Klenk H.P."/>
            <person name="Fardeau M.L."/>
            <person name="Spring S."/>
        </authorList>
    </citation>
    <scope>NUCLEOTIDE SEQUENCE [LARGE SCALE GENOMIC DNA]</scope>
    <source>
        <strain evidence="13 14">L21-RPul-D2</strain>
    </source>
</reference>
<dbReference type="OrthoDB" id="304821at2"/>
<dbReference type="Pfam" id="PF01514">
    <property type="entry name" value="YscJ_FliF"/>
    <property type="match status" value="1"/>
</dbReference>
<dbReference type="InterPro" id="IPR006182">
    <property type="entry name" value="FliF_N_dom"/>
</dbReference>
<evidence type="ECO:0000256" key="2">
    <source>
        <dbReference type="ARBA" id="ARBA00004651"/>
    </source>
</evidence>
<keyword evidence="7 10" id="KW-0472">Membrane</keyword>
<dbReference type="PATRIC" id="fig|1307761.3.peg.1170"/>
<protein>
    <recommendedName>
        <fullName evidence="9">Flagellar M-ring protein</fullName>
    </recommendedName>
</protein>
<dbReference type="EMBL" id="CP006939">
    <property type="protein sequence ID" value="AHC14578.1"/>
    <property type="molecule type" value="Genomic_DNA"/>
</dbReference>
<feature type="transmembrane region" description="Helical" evidence="10">
    <location>
        <begin position="21"/>
        <end position="44"/>
    </location>
</feature>
<name>V5WFM5_9SPIO</name>
<evidence type="ECO:0000256" key="6">
    <source>
        <dbReference type="ARBA" id="ARBA00022989"/>
    </source>
</evidence>
<dbReference type="STRING" id="1307761.L21SP2_1175"/>
<feature type="domain" description="Flagellar M-ring C-terminal" evidence="12">
    <location>
        <begin position="260"/>
        <end position="450"/>
    </location>
</feature>
<keyword evidence="5 10" id="KW-0812">Transmembrane</keyword>
<keyword evidence="13" id="KW-0969">Cilium</keyword>
<comment type="similarity">
    <text evidence="3 9">Belongs to the FliF family.</text>
</comment>
<proteinExistence type="inferred from homology"/>
<dbReference type="PRINTS" id="PR01009">
    <property type="entry name" value="FLGMRINGFLIF"/>
</dbReference>
<evidence type="ECO:0000259" key="12">
    <source>
        <dbReference type="Pfam" id="PF08345"/>
    </source>
</evidence>
<dbReference type="eggNOG" id="COG1766">
    <property type="taxonomic scope" value="Bacteria"/>
</dbReference>
<feature type="domain" description="Flagellar M-ring N-terminal" evidence="11">
    <location>
        <begin position="48"/>
        <end position="224"/>
    </location>
</feature>
<dbReference type="GO" id="GO:0005886">
    <property type="term" value="C:plasma membrane"/>
    <property type="evidence" value="ECO:0007669"/>
    <property type="project" value="UniProtKB-SubCell"/>
</dbReference>
<dbReference type="AlphaFoldDB" id="V5WFM5"/>
<sequence length="568" mass="64856">MNEWFKKLFDQIKTIWSKWSALQRIIFIGVGLAAIAGVTALILFSASPSMEPILTQPVTDETLRQQIGARLDTEGIEYEVTADNILMVKDRPTALRARAILSTQGLLPGDTDPWALFDMDRWTITDYERDVNLRRSITNQLIQHIEALDDVDDASVSIVMPEKTLFSEDQDPVTASIIITPKPGSDIAENRTELEGIQELVQFAVPGLTADYITISDTSGRKLNDFEGMADFDRLALNKRELELKRDLEQQYIRQIKNSLSGIFTKDRIEILNIEVDLDYGNRQTEKEEYFPIVVTPDNPATPFSERETTLNVLRSRENFDEDYQGSGFNPEGPPGVEGQTPPSYQDLEGLVGEYSRSQDKENFEINRQVTTETGSPSIERISVGVAIDGVWQWQYLDNGQVDINPDGSINRSYTPVSQEQLDRATELIQGAVGFSQNRGDVVTVRTIPFDRSEQHRAEDDEFRKRQQTQQIILFSLLGIVVLLIIFIVFRLITREIERRRRLREEELARQHQAMREAALRSAEEESAEVEMSVEERARLEMQENAINMAREHPEDVAQLIRTWLMEE</sequence>
<keyword evidence="6 10" id="KW-1133">Transmembrane helix</keyword>
<keyword evidence="13" id="KW-0966">Cell projection</keyword>
<dbReference type="InterPro" id="IPR000067">
    <property type="entry name" value="FlgMring_FliF"/>
</dbReference>
<dbReference type="NCBIfam" id="TIGR00206">
    <property type="entry name" value="fliF"/>
    <property type="match status" value="1"/>
</dbReference>
<evidence type="ECO:0000313" key="14">
    <source>
        <dbReference type="Proteomes" id="UP000018680"/>
    </source>
</evidence>
<dbReference type="Gene3D" id="3.30.300.30">
    <property type="match status" value="1"/>
</dbReference>
<evidence type="ECO:0000256" key="1">
    <source>
        <dbReference type="ARBA" id="ARBA00004117"/>
    </source>
</evidence>
<evidence type="ECO:0000256" key="10">
    <source>
        <dbReference type="SAM" id="Phobius"/>
    </source>
</evidence>
<evidence type="ECO:0000256" key="5">
    <source>
        <dbReference type="ARBA" id="ARBA00022692"/>
    </source>
</evidence>
<dbReference type="HOGENOM" id="CLU_028108_2_0_12"/>
<evidence type="ECO:0000256" key="9">
    <source>
        <dbReference type="PIRNR" id="PIRNR004862"/>
    </source>
</evidence>
<comment type="function">
    <text evidence="9">The M ring may be actively involved in energy transduction.</text>
</comment>
<evidence type="ECO:0000256" key="8">
    <source>
        <dbReference type="ARBA" id="ARBA00023143"/>
    </source>
</evidence>
<dbReference type="RefSeq" id="WP_024267502.1">
    <property type="nucleotide sequence ID" value="NC_023035.1"/>
</dbReference>
<dbReference type="Proteomes" id="UP000018680">
    <property type="component" value="Chromosome"/>
</dbReference>
<dbReference type="InterPro" id="IPR043427">
    <property type="entry name" value="YscJ/FliF"/>
</dbReference>
<dbReference type="PANTHER" id="PTHR30046">
    <property type="entry name" value="FLAGELLAR M-RING PROTEIN"/>
    <property type="match status" value="1"/>
</dbReference>
<feature type="transmembrane region" description="Helical" evidence="10">
    <location>
        <begin position="472"/>
        <end position="494"/>
    </location>
</feature>
<dbReference type="PIRSF" id="PIRSF004862">
    <property type="entry name" value="FliF"/>
    <property type="match status" value="1"/>
</dbReference>
<evidence type="ECO:0000256" key="4">
    <source>
        <dbReference type="ARBA" id="ARBA00022475"/>
    </source>
</evidence>
<accession>V5WFM5</accession>
<keyword evidence="14" id="KW-1185">Reference proteome</keyword>
<dbReference type="GO" id="GO:0003774">
    <property type="term" value="F:cytoskeletal motor activity"/>
    <property type="evidence" value="ECO:0007669"/>
    <property type="project" value="InterPro"/>
</dbReference>
<keyword evidence="8 9" id="KW-0975">Bacterial flagellum</keyword>
<comment type="subcellular location">
    <subcellularLocation>
        <location evidence="1 9">Bacterial flagellum basal body</location>
    </subcellularLocation>
    <subcellularLocation>
        <location evidence="2">Cell membrane</location>
        <topology evidence="2">Multi-pass membrane protein</topology>
    </subcellularLocation>
</comment>